<comment type="subunit">
    <text evidence="8">Oligomerizes as a right-handed, spiral filament on DNA at oriC.</text>
</comment>
<evidence type="ECO:0000256" key="5">
    <source>
        <dbReference type="ARBA" id="ARBA00022840"/>
    </source>
</evidence>
<dbReference type="NCBIfam" id="NF010686">
    <property type="entry name" value="PRK14086.1"/>
    <property type="match status" value="1"/>
</dbReference>
<feature type="binding site" evidence="8">
    <location>
        <position position="159"/>
    </location>
    <ligand>
        <name>ATP</name>
        <dbReference type="ChEBI" id="CHEBI:30616"/>
    </ligand>
</feature>
<accession>A0A7W1X8B4</accession>
<feature type="region of interest" description="Domain IV, binds dsDNA" evidence="8">
    <location>
        <begin position="328"/>
        <end position="449"/>
    </location>
</feature>
<dbReference type="SUPFAM" id="SSF48295">
    <property type="entry name" value="TrpR-like"/>
    <property type="match status" value="1"/>
</dbReference>
<evidence type="ECO:0000256" key="9">
    <source>
        <dbReference type="NCBIfam" id="TIGR00362"/>
    </source>
</evidence>
<dbReference type="GO" id="GO:0008289">
    <property type="term" value="F:lipid binding"/>
    <property type="evidence" value="ECO:0007669"/>
    <property type="project" value="UniProtKB-KW"/>
</dbReference>
<dbReference type="InterPro" id="IPR024633">
    <property type="entry name" value="DnaA_N_dom"/>
</dbReference>
<keyword evidence="6 8" id="KW-0446">Lipid-binding</keyword>
<dbReference type="Gene3D" id="1.10.1750.10">
    <property type="match status" value="1"/>
</dbReference>
<feature type="domain" description="Chromosomal replication initiator DnaA C-terminal" evidence="14">
    <location>
        <begin position="356"/>
        <end position="425"/>
    </location>
</feature>
<evidence type="ECO:0000259" key="13">
    <source>
        <dbReference type="SMART" id="SM00382"/>
    </source>
</evidence>
<keyword evidence="16" id="KW-1185">Reference proteome</keyword>
<dbReference type="InterPro" id="IPR001957">
    <property type="entry name" value="Chromosome_initiator_DnaA"/>
</dbReference>
<dbReference type="FunFam" id="1.10.1750.10:FF:000003">
    <property type="entry name" value="Chromosomal replication initiator protein DnaA"/>
    <property type="match status" value="1"/>
</dbReference>
<dbReference type="OrthoDB" id="9807019at2"/>
<feature type="binding site" evidence="8">
    <location>
        <position position="158"/>
    </location>
    <ligand>
        <name>ATP</name>
        <dbReference type="ChEBI" id="CHEBI:30616"/>
    </ligand>
</feature>
<comment type="caution">
    <text evidence="15">The sequence shown here is derived from an EMBL/GenBank/DDBJ whole genome shotgun (WGS) entry which is preliminary data.</text>
</comment>
<dbReference type="SUPFAM" id="SSF52540">
    <property type="entry name" value="P-loop containing nucleoside triphosphate hydrolases"/>
    <property type="match status" value="1"/>
</dbReference>
<evidence type="ECO:0000259" key="14">
    <source>
        <dbReference type="SMART" id="SM00760"/>
    </source>
</evidence>
<gene>
    <name evidence="8 15" type="primary">dnaA</name>
    <name evidence="15" type="ORF">H1164_03345</name>
</gene>
<feature type="domain" description="AAA+ ATPase" evidence="13">
    <location>
        <begin position="144"/>
        <end position="272"/>
    </location>
</feature>
<dbReference type="GO" id="GO:0005886">
    <property type="term" value="C:plasma membrane"/>
    <property type="evidence" value="ECO:0007669"/>
    <property type="project" value="TreeGrafter"/>
</dbReference>
<dbReference type="Pfam" id="PF08299">
    <property type="entry name" value="Bac_DnaA_C"/>
    <property type="match status" value="1"/>
</dbReference>
<dbReference type="InterPro" id="IPR013317">
    <property type="entry name" value="DnaA_dom"/>
</dbReference>
<dbReference type="FunFam" id="1.10.8.60:FF:000003">
    <property type="entry name" value="Chromosomal replication initiator protein DnaA"/>
    <property type="match status" value="1"/>
</dbReference>
<feature type="region of interest" description="Domain III, AAA+ region" evidence="8">
    <location>
        <begin position="111"/>
        <end position="327"/>
    </location>
</feature>
<feature type="region of interest" description="Disordered" evidence="12">
    <location>
        <begin position="80"/>
        <end position="112"/>
    </location>
</feature>
<feature type="compositionally biased region" description="Basic and acidic residues" evidence="12">
    <location>
        <begin position="86"/>
        <end position="96"/>
    </location>
</feature>
<feature type="region of interest" description="Domain I, interacts with DnaA modulators" evidence="8">
    <location>
        <begin position="1"/>
        <end position="95"/>
    </location>
</feature>
<keyword evidence="4 8" id="KW-0547">Nucleotide-binding</keyword>
<dbReference type="SMART" id="SM00382">
    <property type="entry name" value="AAA"/>
    <property type="match status" value="1"/>
</dbReference>
<dbReference type="GO" id="GO:0005737">
    <property type="term" value="C:cytoplasm"/>
    <property type="evidence" value="ECO:0007669"/>
    <property type="project" value="UniProtKB-SubCell"/>
</dbReference>
<dbReference type="CDD" id="cd00009">
    <property type="entry name" value="AAA"/>
    <property type="match status" value="1"/>
</dbReference>
<feature type="binding site" evidence="8">
    <location>
        <position position="155"/>
    </location>
    <ligand>
        <name>ATP</name>
        <dbReference type="ChEBI" id="CHEBI:30616"/>
    </ligand>
</feature>
<dbReference type="InterPro" id="IPR038454">
    <property type="entry name" value="DnaA_N_sf"/>
</dbReference>
<dbReference type="InterPro" id="IPR003593">
    <property type="entry name" value="AAA+_ATPase"/>
</dbReference>
<dbReference type="InterPro" id="IPR013159">
    <property type="entry name" value="DnaA_C"/>
</dbReference>
<comment type="domain">
    <text evidence="8">Domain I is involved in oligomerization and binding regulators, domain II is flexibile and of varying length in different bacteria, domain III forms the AAA+ region, while domain IV binds dsDNA.</text>
</comment>
<organism evidence="15 16">
    <name type="scientific">Thermoactinomyces daqus</name>
    <dbReference type="NCBI Taxonomy" id="1329516"/>
    <lineage>
        <taxon>Bacteria</taxon>
        <taxon>Bacillati</taxon>
        <taxon>Bacillota</taxon>
        <taxon>Bacilli</taxon>
        <taxon>Bacillales</taxon>
        <taxon>Thermoactinomycetaceae</taxon>
        <taxon>Thermoactinomyces</taxon>
    </lineage>
</organism>
<dbReference type="InterPro" id="IPR027417">
    <property type="entry name" value="P-loop_NTPase"/>
</dbReference>
<comment type="subcellular location">
    <subcellularLocation>
        <location evidence="8">Cytoplasm</location>
    </subcellularLocation>
</comment>
<keyword evidence="2 8" id="KW-0963">Cytoplasm</keyword>
<comment type="caution">
    <text evidence="8">Lacks conserved residue(s) required for the propagation of feature annotation.</text>
</comment>
<keyword evidence="3 8" id="KW-0235">DNA replication</keyword>
<dbReference type="FunFam" id="3.40.50.300:FF:000150">
    <property type="entry name" value="Chromosomal replication initiator protein DnaA"/>
    <property type="match status" value="1"/>
</dbReference>
<comment type="similarity">
    <text evidence="1 8 11">Belongs to the DnaA family.</text>
</comment>
<evidence type="ECO:0000256" key="12">
    <source>
        <dbReference type="SAM" id="MobiDB-lite"/>
    </source>
</evidence>
<evidence type="ECO:0000313" key="16">
    <source>
        <dbReference type="Proteomes" id="UP000530514"/>
    </source>
</evidence>
<dbReference type="InterPro" id="IPR020591">
    <property type="entry name" value="Chromosome_initiator_DnaA-like"/>
</dbReference>
<dbReference type="Pfam" id="PF11638">
    <property type="entry name" value="DnaA_N"/>
    <property type="match status" value="1"/>
</dbReference>
<evidence type="ECO:0000256" key="11">
    <source>
        <dbReference type="RuleBase" id="RU004227"/>
    </source>
</evidence>
<dbReference type="PANTHER" id="PTHR30050">
    <property type="entry name" value="CHROMOSOMAL REPLICATION INITIATOR PROTEIN DNAA"/>
    <property type="match status" value="1"/>
</dbReference>
<dbReference type="InterPro" id="IPR018312">
    <property type="entry name" value="Chromosome_initiator_DnaA_CS"/>
</dbReference>
<keyword evidence="5 8" id="KW-0067">ATP-binding</keyword>
<dbReference type="GO" id="GO:0005524">
    <property type="term" value="F:ATP binding"/>
    <property type="evidence" value="ECO:0007669"/>
    <property type="project" value="UniProtKB-UniRule"/>
</dbReference>
<dbReference type="PROSITE" id="PS01008">
    <property type="entry name" value="DNAA"/>
    <property type="match status" value="1"/>
</dbReference>
<evidence type="ECO:0000256" key="2">
    <source>
        <dbReference type="ARBA" id="ARBA00022490"/>
    </source>
</evidence>
<name>A0A7W1X8B4_9BACL</name>
<dbReference type="HAMAP" id="MF_00377">
    <property type="entry name" value="DnaA_bact"/>
    <property type="match status" value="1"/>
</dbReference>
<dbReference type="GO" id="GO:0006270">
    <property type="term" value="P:DNA replication initiation"/>
    <property type="evidence" value="ECO:0007669"/>
    <property type="project" value="UniProtKB-UniRule"/>
</dbReference>
<dbReference type="AlphaFoldDB" id="A0A7W1X8B4"/>
<dbReference type="Proteomes" id="UP000530514">
    <property type="component" value="Unassembled WGS sequence"/>
</dbReference>
<dbReference type="EMBL" id="JACEIP010000003">
    <property type="protein sequence ID" value="MBA4541938.1"/>
    <property type="molecule type" value="Genomic_DNA"/>
</dbReference>
<reference evidence="15 16" key="1">
    <citation type="submission" date="2020-07" db="EMBL/GenBank/DDBJ databases">
        <authorList>
            <person name="Feng H."/>
        </authorList>
    </citation>
    <scope>NUCLEOTIDE SEQUENCE [LARGE SCALE GENOMIC DNA]</scope>
    <source>
        <strain evidence="16">s-11</strain>
    </source>
</reference>
<dbReference type="SMART" id="SM00760">
    <property type="entry name" value="Bac_DnaA_C"/>
    <property type="match status" value="1"/>
</dbReference>
<keyword evidence="7 8" id="KW-0238">DNA-binding</keyword>
<evidence type="ECO:0000256" key="8">
    <source>
        <dbReference type="HAMAP-Rule" id="MF_00377"/>
    </source>
</evidence>
<sequence length="449" mass="51133">MIHIQELWAKTLDSIQDKISKPSFETWLKTTEAIQLREDILVVSTPNDFARDWLESRYADLVRDALKEITGSPLGVKFVSQSSEKNQADSEKKADTAEAEEETEEEPPRTQLNPRYTFDTFVIGSGNRFAHAASLAVAEAPAKAYNPLFIYGGVGLGKTHLMHAIGHYVLDHTPSSRVVYISSEKFTNEFINSIRDNKTIQFRNKYRSVDILLIDDIQFLAGKEQTQEEFFHTFNALHEANKQIIISSDRPPKEIPTLEDRLRSRFEWGLITDVQPPDLETRIAILRKKSIADNLDVPSEVLAFIADRVDTNIRELEGALIRVVAFSALMNQPVTPELAAEALKDIMPQSRPRVISIHDIQQAVANYYRLRVEDLKSKKRTKSVAFPRQIAMYLCRELTDFSLPKIGEDFGGRDHTTVIHAHEKISRNLKQDPQLEQAISQLKQRINRG</sequence>
<dbReference type="Pfam" id="PF00308">
    <property type="entry name" value="Bac_DnaA"/>
    <property type="match status" value="1"/>
</dbReference>
<dbReference type="Gene3D" id="3.40.50.300">
    <property type="entry name" value="P-loop containing nucleotide triphosphate hydrolases"/>
    <property type="match status" value="1"/>
</dbReference>
<dbReference type="PANTHER" id="PTHR30050:SF2">
    <property type="entry name" value="CHROMOSOMAL REPLICATION INITIATOR PROTEIN DNAA"/>
    <property type="match status" value="1"/>
</dbReference>
<dbReference type="GO" id="GO:0003688">
    <property type="term" value="F:DNA replication origin binding"/>
    <property type="evidence" value="ECO:0007669"/>
    <property type="project" value="UniProtKB-UniRule"/>
</dbReference>
<evidence type="ECO:0000256" key="6">
    <source>
        <dbReference type="ARBA" id="ARBA00023121"/>
    </source>
</evidence>
<dbReference type="RefSeq" id="WP_033100490.1">
    <property type="nucleotide sequence ID" value="NZ_JACEIP010000003.1"/>
</dbReference>
<evidence type="ECO:0000313" key="15">
    <source>
        <dbReference type="EMBL" id="MBA4541938.1"/>
    </source>
</evidence>
<comment type="function">
    <text evidence="8 10">Plays an essential role in the initiation and regulation of chromosomal replication. ATP-DnaA binds to the origin of replication (oriC) to initiate formation of the DNA replication initiation complex once per cell cycle. Binds the DnaA box (a 9 base pair repeat at the origin) and separates the double-stranded (ds)DNA. Forms a right-handed helical filament on oriC DNA; dsDNA binds to the exterior of the filament while single-stranded (ss)DNA is stabiized in the filament's interior. The ATP-DnaA-oriC complex binds and stabilizes one strand of the AT-rich DNA unwinding element (DUE), permitting loading of DNA polymerase. After initiation quickly degrades to an ADP-DnaA complex that is not apt for DNA replication. Binds acidic phospholipids.</text>
</comment>
<evidence type="ECO:0000256" key="1">
    <source>
        <dbReference type="ARBA" id="ARBA00006583"/>
    </source>
</evidence>
<feature type="binding site" evidence="8">
    <location>
        <position position="157"/>
    </location>
    <ligand>
        <name>ATP</name>
        <dbReference type="ChEBI" id="CHEBI:30616"/>
    </ligand>
</feature>
<dbReference type="PRINTS" id="PR00051">
    <property type="entry name" value="DNAA"/>
</dbReference>
<proteinExistence type="inferred from homology"/>
<dbReference type="InterPro" id="IPR010921">
    <property type="entry name" value="Trp_repressor/repl_initiator"/>
</dbReference>
<dbReference type="CDD" id="cd06571">
    <property type="entry name" value="Bac_DnaA_C"/>
    <property type="match status" value="1"/>
</dbReference>
<evidence type="ECO:0000256" key="10">
    <source>
        <dbReference type="RuleBase" id="RU000577"/>
    </source>
</evidence>
<protein>
    <recommendedName>
        <fullName evidence="8 9">Chromosomal replication initiator protein DnaA</fullName>
    </recommendedName>
</protein>
<evidence type="ECO:0000256" key="4">
    <source>
        <dbReference type="ARBA" id="ARBA00022741"/>
    </source>
</evidence>
<dbReference type="Gene3D" id="3.30.300.180">
    <property type="match status" value="1"/>
</dbReference>
<evidence type="ECO:0000256" key="3">
    <source>
        <dbReference type="ARBA" id="ARBA00022705"/>
    </source>
</evidence>
<evidence type="ECO:0000256" key="7">
    <source>
        <dbReference type="ARBA" id="ARBA00023125"/>
    </source>
</evidence>
<dbReference type="Gene3D" id="1.10.8.60">
    <property type="match status" value="1"/>
</dbReference>
<dbReference type="GO" id="GO:0006275">
    <property type="term" value="P:regulation of DNA replication"/>
    <property type="evidence" value="ECO:0007669"/>
    <property type="project" value="UniProtKB-UniRule"/>
</dbReference>
<dbReference type="NCBIfam" id="TIGR00362">
    <property type="entry name" value="DnaA"/>
    <property type="match status" value="1"/>
</dbReference>